<evidence type="ECO:0000256" key="7">
    <source>
        <dbReference type="ARBA" id="ARBA00022723"/>
    </source>
</evidence>
<evidence type="ECO:0000313" key="16">
    <source>
        <dbReference type="EMBL" id="EMD35757.1"/>
    </source>
</evidence>
<keyword evidence="9 14" id="KW-0560">Oxidoreductase</keyword>
<organism evidence="16 17">
    <name type="scientific">Ceriporiopsis subvermispora (strain B)</name>
    <name type="common">White-rot fungus</name>
    <name type="synonym">Gelatoporia subvermispora</name>
    <dbReference type="NCBI Taxonomy" id="914234"/>
    <lineage>
        <taxon>Eukaryota</taxon>
        <taxon>Fungi</taxon>
        <taxon>Dikarya</taxon>
        <taxon>Basidiomycota</taxon>
        <taxon>Agaricomycotina</taxon>
        <taxon>Agaricomycetes</taxon>
        <taxon>Polyporales</taxon>
        <taxon>Gelatoporiaceae</taxon>
        <taxon>Gelatoporia</taxon>
    </lineage>
</organism>
<keyword evidence="8" id="KW-1133">Transmembrane helix</keyword>
<keyword evidence="11 14" id="KW-0503">Monooxygenase</keyword>
<evidence type="ECO:0008006" key="18">
    <source>
        <dbReference type="Google" id="ProtNLM"/>
    </source>
</evidence>
<keyword evidence="7 13" id="KW-0479">Metal-binding</keyword>
<evidence type="ECO:0000256" key="8">
    <source>
        <dbReference type="ARBA" id="ARBA00022989"/>
    </source>
</evidence>
<dbReference type="InterPro" id="IPR050364">
    <property type="entry name" value="Cytochrome_P450_fung"/>
</dbReference>
<dbReference type="InterPro" id="IPR001128">
    <property type="entry name" value="Cyt_P450"/>
</dbReference>
<comment type="subcellular location">
    <subcellularLocation>
        <location evidence="2">Membrane</location>
        <topology evidence="2">Single-pass membrane protein</topology>
    </subcellularLocation>
</comment>
<dbReference type="PRINTS" id="PR00385">
    <property type="entry name" value="P450"/>
</dbReference>
<evidence type="ECO:0000256" key="9">
    <source>
        <dbReference type="ARBA" id="ARBA00023002"/>
    </source>
</evidence>
<dbReference type="Proteomes" id="UP000016930">
    <property type="component" value="Unassembled WGS sequence"/>
</dbReference>
<dbReference type="GO" id="GO:0016020">
    <property type="term" value="C:membrane"/>
    <property type="evidence" value="ECO:0007669"/>
    <property type="project" value="UniProtKB-SubCell"/>
</dbReference>
<dbReference type="GO" id="GO:0020037">
    <property type="term" value="F:heme binding"/>
    <property type="evidence" value="ECO:0007669"/>
    <property type="project" value="InterPro"/>
</dbReference>
<proteinExistence type="inferred from homology"/>
<gene>
    <name evidence="16" type="ORF">CERSUDRAFT_115706</name>
</gene>
<keyword evidence="5 13" id="KW-0349">Heme</keyword>
<comment type="pathway">
    <text evidence="3">Secondary metabolite biosynthesis.</text>
</comment>
<dbReference type="AlphaFoldDB" id="M2RBG9"/>
<feature type="signal peptide" evidence="15">
    <location>
        <begin position="1"/>
        <end position="27"/>
    </location>
</feature>
<accession>M2RBG9</accession>
<keyword evidence="12" id="KW-0472">Membrane</keyword>
<comment type="similarity">
    <text evidence="4 14">Belongs to the cytochrome P450 family.</text>
</comment>
<dbReference type="PANTHER" id="PTHR46300">
    <property type="entry name" value="P450, PUTATIVE (EUROFUNG)-RELATED-RELATED"/>
    <property type="match status" value="1"/>
</dbReference>
<dbReference type="PROSITE" id="PS00086">
    <property type="entry name" value="CYTOCHROME_P450"/>
    <property type="match status" value="1"/>
</dbReference>
<evidence type="ECO:0000256" key="4">
    <source>
        <dbReference type="ARBA" id="ARBA00010617"/>
    </source>
</evidence>
<dbReference type="CDD" id="cd11065">
    <property type="entry name" value="CYP64-like"/>
    <property type="match status" value="1"/>
</dbReference>
<dbReference type="InterPro" id="IPR036396">
    <property type="entry name" value="Cyt_P450_sf"/>
</dbReference>
<evidence type="ECO:0000256" key="15">
    <source>
        <dbReference type="SAM" id="SignalP"/>
    </source>
</evidence>
<dbReference type="GO" id="GO:0004497">
    <property type="term" value="F:monooxygenase activity"/>
    <property type="evidence" value="ECO:0007669"/>
    <property type="project" value="UniProtKB-KW"/>
</dbReference>
<dbReference type="GO" id="GO:0005506">
    <property type="term" value="F:iron ion binding"/>
    <property type="evidence" value="ECO:0007669"/>
    <property type="project" value="InterPro"/>
</dbReference>
<dbReference type="HOGENOM" id="CLU_001570_2_3_1"/>
<dbReference type="STRING" id="914234.M2RBG9"/>
<evidence type="ECO:0000256" key="2">
    <source>
        <dbReference type="ARBA" id="ARBA00004167"/>
    </source>
</evidence>
<dbReference type="Gene3D" id="1.10.630.10">
    <property type="entry name" value="Cytochrome P450"/>
    <property type="match status" value="1"/>
</dbReference>
<dbReference type="PRINTS" id="PR00463">
    <property type="entry name" value="EP450I"/>
</dbReference>
<dbReference type="GO" id="GO:0016705">
    <property type="term" value="F:oxidoreductase activity, acting on paired donors, with incorporation or reduction of molecular oxygen"/>
    <property type="evidence" value="ECO:0007669"/>
    <property type="project" value="InterPro"/>
</dbReference>
<dbReference type="PANTHER" id="PTHR46300:SF7">
    <property type="entry name" value="P450, PUTATIVE (EUROFUNG)-RELATED"/>
    <property type="match status" value="1"/>
</dbReference>
<dbReference type="Pfam" id="PF00067">
    <property type="entry name" value="p450"/>
    <property type="match status" value="1"/>
</dbReference>
<dbReference type="InterPro" id="IPR017972">
    <property type="entry name" value="Cyt_P450_CS"/>
</dbReference>
<dbReference type="OrthoDB" id="2789670at2759"/>
<sequence length="503" mass="56646">MEAMNAIYLSLALVLTVLYVKFHNRQSYPPGPGHVLGLPANVYPWVLYTNWATKHSTDMLFFRLWGSPKLVLSSYAAARALLEERGALYSDRPFRTMSGELVDRRNSVFFISSQSSRFQAYRRLLHAGLDRREAARHYATQEAETRTMLGRLLHAPEGFRAIIRRTSGAVIMKVVFGYPVKTDDDPFVKLADARLRISEEAAKPGWLVDSVPMLKYLPDWFPGANFKRIAKQWRKDVYELNSLPFAWVKEQIANGTAVPSFTSRLLQPSSGPLPTAKEEDIIMWVSSALYLGGTDTTAGYLLNFLLAMMLFPEAQKKAQEELDRVIGNERLPCMSDEASLPYVTALIQEVHRWIPIGPLALAHKVIQDDVYNGYFIPKGTEIITNRWAMLRDPSIYANPDEFTPERFLEFSGHEQELDPRPMVFGFGRRACPGIHMANASIFLAASSILATFNIRKAKDNAGKEIEPNLEFLTGIVAHPKPFKCSITPRSETAVALIESAIDD</sequence>
<dbReference type="EMBL" id="KB445799">
    <property type="protein sequence ID" value="EMD35757.1"/>
    <property type="molecule type" value="Genomic_DNA"/>
</dbReference>
<evidence type="ECO:0000256" key="12">
    <source>
        <dbReference type="ARBA" id="ARBA00023136"/>
    </source>
</evidence>
<evidence type="ECO:0000256" key="5">
    <source>
        <dbReference type="ARBA" id="ARBA00022617"/>
    </source>
</evidence>
<reference evidence="16 17" key="1">
    <citation type="journal article" date="2012" name="Proc. Natl. Acad. Sci. U.S.A.">
        <title>Comparative genomics of Ceriporiopsis subvermispora and Phanerochaete chrysosporium provide insight into selective ligninolysis.</title>
        <authorList>
            <person name="Fernandez-Fueyo E."/>
            <person name="Ruiz-Duenas F.J."/>
            <person name="Ferreira P."/>
            <person name="Floudas D."/>
            <person name="Hibbett D.S."/>
            <person name="Canessa P."/>
            <person name="Larrondo L.F."/>
            <person name="James T.Y."/>
            <person name="Seelenfreund D."/>
            <person name="Lobos S."/>
            <person name="Polanco R."/>
            <person name="Tello M."/>
            <person name="Honda Y."/>
            <person name="Watanabe T."/>
            <person name="Watanabe T."/>
            <person name="Ryu J.S."/>
            <person name="Kubicek C.P."/>
            <person name="Schmoll M."/>
            <person name="Gaskell J."/>
            <person name="Hammel K.E."/>
            <person name="St John F.J."/>
            <person name="Vanden Wymelenberg A."/>
            <person name="Sabat G."/>
            <person name="Splinter BonDurant S."/>
            <person name="Syed K."/>
            <person name="Yadav J.S."/>
            <person name="Doddapaneni H."/>
            <person name="Subramanian V."/>
            <person name="Lavin J.L."/>
            <person name="Oguiza J.A."/>
            <person name="Perez G."/>
            <person name="Pisabarro A.G."/>
            <person name="Ramirez L."/>
            <person name="Santoyo F."/>
            <person name="Master E."/>
            <person name="Coutinho P.M."/>
            <person name="Henrissat B."/>
            <person name="Lombard V."/>
            <person name="Magnuson J.K."/>
            <person name="Kuees U."/>
            <person name="Hori C."/>
            <person name="Igarashi K."/>
            <person name="Samejima M."/>
            <person name="Held B.W."/>
            <person name="Barry K.W."/>
            <person name="LaButti K.M."/>
            <person name="Lapidus A."/>
            <person name="Lindquist E.A."/>
            <person name="Lucas S.M."/>
            <person name="Riley R."/>
            <person name="Salamov A.A."/>
            <person name="Hoffmeister D."/>
            <person name="Schwenk D."/>
            <person name="Hadar Y."/>
            <person name="Yarden O."/>
            <person name="de Vries R.P."/>
            <person name="Wiebenga A."/>
            <person name="Stenlid J."/>
            <person name="Eastwood D."/>
            <person name="Grigoriev I.V."/>
            <person name="Berka R.M."/>
            <person name="Blanchette R.A."/>
            <person name="Kersten P."/>
            <person name="Martinez A.T."/>
            <person name="Vicuna R."/>
            <person name="Cullen D."/>
        </authorList>
    </citation>
    <scope>NUCLEOTIDE SEQUENCE [LARGE SCALE GENOMIC DNA]</scope>
    <source>
        <strain evidence="16 17">B</strain>
    </source>
</reference>
<evidence type="ECO:0000256" key="6">
    <source>
        <dbReference type="ARBA" id="ARBA00022692"/>
    </source>
</evidence>
<keyword evidence="17" id="KW-1185">Reference proteome</keyword>
<keyword evidence="10 13" id="KW-0408">Iron</keyword>
<feature type="binding site" description="axial binding residue" evidence="13">
    <location>
        <position position="431"/>
    </location>
    <ligand>
        <name>heme</name>
        <dbReference type="ChEBI" id="CHEBI:30413"/>
    </ligand>
    <ligandPart>
        <name>Fe</name>
        <dbReference type="ChEBI" id="CHEBI:18248"/>
    </ligandPart>
</feature>
<name>M2RBG9_CERS8</name>
<protein>
    <recommendedName>
        <fullName evidence="18">Cytochrome P450</fullName>
    </recommendedName>
</protein>
<evidence type="ECO:0000256" key="3">
    <source>
        <dbReference type="ARBA" id="ARBA00005179"/>
    </source>
</evidence>
<keyword evidence="6" id="KW-0812">Transmembrane</keyword>
<comment type="cofactor">
    <cofactor evidence="1 13">
        <name>heme</name>
        <dbReference type="ChEBI" id="CHEBI:30413"/>
    </cofactor>
</comment>
<evidence type="ECO:0000256" key="1">
    <source>
        <dbReference type="ARBA" id="ARBA00001971"/>
    </source>
</evidence>
<feature type="chain" id="PRO_5004023943" description="Cytochrome P450" evidence="15">
    <location>
        <begin position="28"/>
        <end position="503"/>
    </location>
</feature>
<dbReference type="SUPFAM" id="SSF48264">
    <property type="entry name" value="Cytochrome P450"/>
    <property type="match status" value="1"/>
</dbReference>
<evidence type="ECO:0000256" key="13">
    <source>
        <dbReference type="PIRSR" id="PIRSR602401-1"/>
    </source>
</evidence>
<keyword evidence="15" id="KW-0732">Signal</keyword>
<dbReference type="InterPro" id="IPR002401">
    <property type="entry name" value="Cyt_P450_E_grp-I"/>
</dbReference>
<evidence type="ECO:0000256" key="14">
    <source>
        <dbReference type="RuleBase" id="RU000461"/>
    </source>
</evidence>
<evidence type="ECO:0000256" key="11">
    <source>
        <dbReference type="ARBA" id="ARBA00023033"/>
    </source>
</evidence>
<evidence type="ECO:0000313" key="17">
    <source>
        <dbReference type="Proteomes" id="UP000016930"/>
    </source>
</evidence>
<evidence type="ECO:0000256" key="10">
    <source>
        <dbReference type="ARBA" id="ARBA00023004"/>
    </source>
</evidence>